<evidence type="ECO:0000313" key="1">
    <source>
        <dbReference type="EMBL" id="SFL73664.1"/>
    </source>
</evidence>
<dbReference type="AlphaFoldDB" id="A0A1I4K4G1"/>
<reference evidence="2" key="1">
    <citation type="submission" date="2016-10" db="EMBL/GenBank/DDBJ databases">
        <authorList>
            <person name="Varghese N."/>
            <person name="Submissions S."/>
        </authorList>
    </citation>
    <scope>NUCLEOTIDE SEQUENCE [LARGE SCALE GENOMIC DNA]</scope>
    <source>
        <strain evidence="2">BL36</strain>
    </source>
</reference>
<dbReference type="RefSeq" id="WP_244537111.1">
    <property type="nucleotide sequence ID" value="NZ_FOTK01000009.1"/>
</dbReference>
<accession>A0A1I4K4G1</accession>
<proteinExistence type="predicted"/>
<dbReference type="EMBL" id="FOTK01000009">
    <property type="protein sequence ID" value="SFL73664.1"/>
    <property type="molecule type" value="Genomic_DNA"/>
</dbReference>
<name>A0A1I4K4G1_9HYPH</name>
<gene>
    <name evidence="1" type="ORF">SAMN05192568_1009145</name>
</gene>
<keyword evidence="2" id="KW-1185">Reference proteome</keyword>
<dbReference type="STRING" id="582667.SAMN05192568_1009145"/>
<protein>
    <submittedName>
        <fullName evidence="1">Uncharacterized protein</fullName>
    </submittedName>
</protein>
<organism evidence="1 2">
    <name type="scientific">Methylobacterium pseudosasicola</name>
    <dbReference type="NCBI Taxonomy" id="582667"/>
    <lineage>
        <taxon>Bacteria</taxon>
        <taxon>Pseudomonadati</taxon>
        <taxon>Pseudomonadota</taxon>
        <taxon>Alphaproteobacteria</taxon>
        <taxon>Hyphomicrobiales</taxon>
        <taxon>Methylobacteriaceae</taxon>
        <taxon>Methylobacterium</taxon>
    </lineage>
</organism>
<sequence length="75" mass="8274">MERERRKQGMMPKRNAGELTIADFLSSDDGLKHYVRDGAPVLLLFEDRDVRVINKPPNVHLLSTVGLLGGSNASA</sequence>
<dbReference type="Proteomes" id="UP000199048">
    <property type="component" value="Unassembled WGS sequence"/>
</dbReference>
<evidence type="ECO:0000313" key="2">
    <source>
        <dbReference type="Proteomes" id="UP000199048"/>
    </source>
</evidence>